<dbReference type="Pfam" id="PF02369">
    <property type="entry name" value="Big_1"/>
    <property type="match status" value="2"/>
</dbReference>
<gene>
    <name evidence="3" type="ORF">AU511_15615</name>
</gene>
<evidence type="ECO:0000313" key="4">
    <source>
        <dbReference type="Proteomes" id="UP000194020"/>
    </source>
</evidence>
<organism evidence="3 4">
    <name type="scientific">Lonsdalea iberica</name>
    <dbReference type="NCBI Taxonomy" id="1082703"/>
    <lineage>
        <taxon>Bacteria</taxon>
        <taxon>Pseudomonadati</taxon>
        <taxon>Pseudomonadota</taxon>
        <taxon>Gammaproteobacteria</taxon>
        <taxon>Enterobacterales</taxon>
        <taxon>Pectobacteriaceae</taxon>
        <taxon>Lonsdalea</taxon>
    </lineage>
</organism>
<feature type="domain" description="Big-1" evidence="2">
    <location>
        <begin position="108"/>
        <end position="204"/>
    </location>
</feature>
<protein>
    <recommendedName>
        <fullName evidence="2">Big-1 domain-containing protein</fullName>
    </recommendedName>
</protein>
<dbReference type="SMART" id="SM00634">
    <property type="entry name" value="BID_1"/>
    <property type="match status" value="3"/>
</dbReference>
<sequence>MNIVNFTLTPNAAIANGADIISANAVIMNGNDYVSGENVVFRINSGSAVFSNGSSSIVVSSNSLGAVSASFADTVAETVVVDIELQNDATVHNSLAATFTQSDNNVDTLTLLLTIDDAKADGEDHNQVELQTFSGAIPVSGTAVSVALTNGAIFINGNNSADITTDSKGRASLPFTSTTAGKSTLTAYLKDNIAVYNSVAATFVSASTDISLTLDVISDNAQANGNAVNRVCATVIDSDTSKPLSGQQVTFTVTSGSATFDNDSTSYTTTTDSDGNAYASVKDKKVESVTIKAVVGDKTASATVHFSQEITPLNILRVYNVNQTFPSGGPTVAWNNAEFSMDVSGGSGNYSWSVTEGNDVLSVVSSSDHTGVFRFSQSKSNVNPKRKYTIHVSDVDTGETTDYSFTIDLYFTEFGKLYWYTIKNDFPTTSEFNRLLNEWGFMIPYEGWVTDENNGWYWTSEHPSYYYAHAFNVKNGKEGNYNINNTVCAYAKKY</sequence>
<comment type="caution">
    <text evidence="3">The sequence shown here is derived from an EMBL/GenBank/DDBJ whole genome shotgun (WGS) entry which is preliminary data.</text>
</comment>
<evidence type="ECO:0000259" key="2">
    <source>
        <dbReference type="PROSITE" id="PS51127"/>
    </source>
</evidence>
<dbReference type="InterPro" id="IPR003344">
    <property type="entry name" value="Big_1_dom"/>
</dbReference>
<dbReference type="Proteomes" id="UP000194020">
    <property type="component" value="Unassembled WGS sequence"/>
</dbReference>
<evidence type="ECO:0000313" key="3">
    <source>
        <dbReference type="EMBL" id="OSN03113.1"/>
    </source>
</evidence>
<evidence type="ECO:0000256" key="1">
    <source>
        <dbReference type="ARBA" id="ARBA00010116"/>
    </source>
</evidence>
<accession>A0A1X3RMV0</accession>
<dbReference type="PROSITE" id="PS51127">
    <property type="entry name" value="BIG1"/>
    <property type="match status" value="2"/>
</dbReference>
<feature type="domain" description="Big-1" evidence="2">
    <location>
        <begin position="211"/>
        <end position="307"/>
    </location>
</feature>
<reference evidence="3 4" key="1">
    <citation type="submission" date="2016-02" db="EMBL/GenBank/DDBJ databases">
        <title>Species-wide whole genome sequencing reveals diversity, host range in Lonsdalea quercina.</title>
        <authorList>
            <person name="Li Y."/>
        </authorList>
    </citation>
    <scope>NUCLEOTIDE SEQUENCE [LARGE SCALE GENOMIC DNA]</scope>
    <source>
        <strain evidence="3 4">LMG 26264</strain>
    </source>
</reference>
<comment type="similarity">
    <text evidence="1">Belongs to the intimin/invasin family.</text>
</comment>
<name>A0A1X3RMV0_9GAMM</name>
<dbReference type="SUPFAM" id="SSF49373">
    <property type="entry name" value="Invasin/intimin cell-adhesion fragments"/>
    <property type="match status" value="3"/>
</dbReference>
<dbReference type="InterPro" id="IPR013783">
    <property type="entry name" value="Ig-like_fold"/>
</dbReference>
<dbReference type="RefSeq" id="WP_167372056.1">
    <property type="nucleotide sequence ID" value="NZ_LUTP01000067.1"/>
</dbReference>
<dbReference type="Gene3D" id="2.60.40.10">
    <property type="entry name" value="Immunoglobulins"/>
    <property type="match status" value="3"/>
</dbReference>
<proteinExistence type="inferred from homology"/>
<dbReference type="AlphaFoldDB" id="A0A1X3RMV0"/>
<dbReference type="EMBL" id="LUTP01000067">
    <property type="protein sequence ID" value="OSN03113.1"/>
    <property type="molecule type" value="Genomic_DNA"/>
</dbReference>
<dbReference type="InterPro" id="IPR008964">
    <property type="entry name" value="Invasin/intimin_cell_adhesion"/>
</dbReference>